<keyword evidence="1" id="KW-0732">Signal</keyword>
<reference evidence="2" key="1">
    <citation type="submission" date="2014-11" db="EMBL/GenBank/DDBJ databases">
        <authorList>
            <person name="Amaro Gonzalez C."/>
        </authorList>
    </citation>
    <scope>NUCLEOTIDE SEQUENCE</scope>
</reference>
<dbReference type="AlphaFoldDB" id="A0A0E9W3J9"/>
<organism evidence="2">
    <name type="scientific">Anguilla anguilla</name>
    <name type="common">European freshwater eel</name>
    <name type="synonym">Muraena anguilla</name>
    <dbReference type="NCBI Taxonomy" id="7936"/>
    <lineage>
        <taxon>Eukaryota</taxon>
        <taxon>Metazoa</taxon>
        <taxon>Chordata</taxon>
        <taxon>Craniata</taxon>
        <taxon>Vertebrata</taxon>
        <taxon>Euteleostomi</taxon>
        <taxon>Actinopterygii</taxon>
        <taxon>Neopterygii</taxon>
        <taxon>Teleostei</taxon>
        <taxon>Anguilliformes</taxon>
        <taxon>Anguillidae</taxon>
        <taxon>Anguilla</taxon>
    </lineage>
</organism>
<feature type="chain" id="PRO_5002434626" evidence="1">
    <location>
        <begin position="25"/>
        <end position="57"/>
    </location>
</feature>
<feature type="signal peptide" evidence="1">
    <location>
        <begin position="1"/>
        <end position="24"/>
    </location>
</feature>
<sequence>MGASIARKLSLLLQLRYLFVLSSGEHKSQKKTLLRLLLSDALFSCCEVEVETLVCSA</sequence>
<evidence type="ECO:0000256" key="1">
    <source>
        <dbReference type="SAM" id="SignalP"/>
    </source>
</evidence>
<name>A0A0E9W3J9_ANGAN</name>
<accession>A0A0E9W3J9</accession>
<protein>
    <submittedName>
        <fullName evidence="2">Uncharacterized protein</fullName>
    </submittedName>
</protein>
<dbReference type="EMBL" id="GBXM01023633">
    <property type="protein sequence ID" value="JAH84944.1"/>
    <property type="molecule type" value="Transcribed_RNA"/>
</dbReference>
<proteinExistence type="predicted"/>
<evidence type="ECO:0000313" key="2">
    <source>
        <dbReference type="EMBL" id="JAH84944.1"/>
    </source>
</evidence>
<reference evidence="2" key="2">
    <citation type="journal article" date="2015" name="Fish Shellfish Immunol.">
        <title>Early steps in the European eel (Anguilla anguilla)-Vibrio vulnificus interaction in the gills: Role of the RtxA13 toxin.</title>
        <authorList>
            <person name="Callol A."/>
            <person name="Pajuelo D."/>
            <person name="Ebbesson L."/>
            <person name="Teles M."/>
            <person name="MacKenzie S."/>
            <person name="Amaro C."/>
        </authorList>
    </citation>
    <scope>NUCLEOTIDE SEQUENCE</scope>
</reference>